<evidence type="ECO:0000313" key="2">
    <source>
        <dbReference type="EMBL" id="MPN41613.1"/>
    </source>
</evidence>
<dbReference type="EMBL" id="VSSQ01098781">
    <property type="protein sequence ID" value="MPN41613.1"/>
    <property type="molecule type" value="Genomic_DNA"/>
</dbReference>
<comment type="caution">
    <text evidence="2">The sequence shown here is derived from an EMBL/GenBank/DDBJ whole genome shotgun (WGS) entry which is preliminary data.</text>
</comment>
<reference evidence="2" key="1">
    <citation type="submission" date="2019-08" db="EMBL/GenBank/DDBJ databases">
        <authorList>
            <person name="Kucharzyk K."/>
            <person name="Murdoch R.W."/>
            <person name="Higgins S."/>
            <person name="Loffler F."/>
        </authorList>
    </citation>
    <scope>NUCLEOTIDE SEQUENCE</scope>
</reference>
<protein>
    <submittedName>
        <fullName evidence="2">Uncharacterized protein</fullName>
    </submittedName>
</protein>
<keyword evidence="1" id="KW-1133">Transmembrane helix</keyword>
<feature type="transmembrane region" description="Helical" evidence="1">
    <location>
        <begin position="12"/>
        <end position="38"/>
    </location>
</feature>
<keyword evidence="1" id="KW-0472">Membrane</keyword>
<organism evidence="2">
    <name type="scientific">bioreactor metagenome</name>
    <dbReference type="NCBI Taxonomy" id="1076179"/>
    <lineage>
        <taxon>unclassified sequences</taxon>
        <taxon>metagenomes</taxon>
        <taxon>ecological metagenomes</taxon>
    </lineage>
</organism>
<proteinExistence type="predicted"/>
<accession>A0A645I293</accession>
<evidence type="ECO:0000256" key="1">
    <source>
        <dbReference type="SAM" id="Phobius"/>
    </source>
</evidence>
<gene>
    <name evidence="2" type="ORF">SDC9_189167</name>
</gene>
<dbReference type="AlphaFoldDB" id="A0A645I293"/>
<keyword evidence="1" id="KW-0812">Transmembrane</keyword>
<name>A0A645I293_9ZZZZ</name>
<sequence length="56" mass="6333">MFLSQICIARVFFSVGLLFSKLLVMLISLFSTTVALNFNIVPLPENPFTFPRQVNP</sequence>